<evidence type="ECO:0000256" key="2">
    <source>
        <dbReference type="ARBA" id="ARBA00023315"/>
    </source>
</evidence>
<dbReference type="SUPFAM" id="SSF55729">
    <property type="entry name" value="Acyl-CoA N-acyltransferases (Nat)"/>
    <property type="match status" value="1"/>
</dbReference>
<keyword evidence="1" id="KW-0808">Transferase</keyword>
<dbReference type="InterPro" id="IPR016181">
    <property type="entry name" value="Acyl_CoA_acyltransferase"/>
</dbReference>
<protein>
    <submittedName>
        <fullName evidence="4">GNAT family N-acetyltransferase</fullName>
    </submittedName>
</protein>
<dbReference type="InterPro" id="IPR050832">
    <property type="entry name" value="Bact_Acetyltransf"/>
</dbReference>
<dbReference type="PANTHER" id="PTHR43877:SF1">
    <property type="entry name" value="ACETYLTRANSFERASE"/>
    <property type="match status" value="1"/>
</dbReference>
<comment type="caution">
    <text evidence="4">The sequence shown here is derived from an EMBL/GenBank/DDBJ whole genome shotgun (WGS) entry which is preliminary data.</text>
</comment>
<organism evidence="4 5">
    <name type="scientific">Belnapia arida</name>
    <dbReference type="NCBI Taxonomy" id="2804533"/>
    <lineage>
        <taxon>Bacteria</taxon>
        <taxon>Pseudomonadati</taxon>
        <taxon>Pseudomonadota</taxon>
        <taxon>Alphaproteobacteria</taxon>
        <taxon>Acetobacterales</taxon>
        <taxon>Roseomonadaceae</taxon>
        <taxon>Belnapia</taxon>
    </lineage>
</organism>
<evidence type="ECO:0000256" key="1">
    <source>
        <dbReference type="ARBA" id="ARBA00022679"/>
    </source>
</evidence>
<name>A0ABS1UA33_9PROT</name>
<dbReference type="EMBL" id="JAETWB010000019">
    <property type="protein sequence ID" value="MBL6080980.1"/>
    <property type="molecule type" value="Genomic_DNA"/>
</dbReference>
<dbReference type="Proteomes" id="UP000660885">
    <property type="component" value="Unassembled WGS sequence"/>
</dbReference>
<reference evidence="4 5" key="1">
    <citation type="submission" date="2021-01" db="EMBL/GenBank/DDBJ databases">
        <title>Belnapia mucosa sp. nov. and Belnapia arida sp. nov., isolated from the Tabernas Desert (Almeria, Spain).</title>
        <authorList>
            <person name="Molina-Menor E."/>
            <person name="Vidal-Verdu A."/>
            <person name="Calonge A."/>
            <person name="Satari L."/>
            <person name="Pereto J."/>
            <person name="Porcar M."/>
        </authorList>
    </citation>
    <scope>NUCLEOTIDE SEQUENCE [LARGE SCALE GENOMIC DNA]</scope>
    <source>
        <strain evidence="4 5">T18</strain>
    </source>
</reference>
<dbReference type="PANTHER" id="PTHR43877">
    <property type="entry name" value="AMINOALKYLPHOSPHONATE N-ACETYLTRANSFERASE-RELATED-RELATED"/>
    <property type="match status" value="1"/>
</dbReference>
<evidence type="ECO:0000313" key="5">
    <source>
        <dbReference type="Proteomes" id="UP000660885"/>
    </source>
</evidence>
<keyword evidence="5" id="KW-1185">Reference proteome</keyword>
<feature type="domain" description="N-acetyltransferase" evidence="3">
    <location>
        <begin position="1"/>
        <end position="119"/>
    </location>
</feature>
<gene>
    <name evidence="4" type="ORF">JMJ56_23480</name>
</gene>
<dbReference type="Gene3D" id="3.40.630.30">
    <property type="match status" value="1"/>
</dbReference>
<dbReference type="RefSeq" id="WP_202834205.1">
    <property type="nucleotide sequence ID" value="NZ_JAETWB010000019.1"/>
</dbReference>
<dbReference type="InterPro" id="IPR000182">
    <property type="entry name" value="GNAT_dom"/>
</dbReference>
<dbReference type="Pfam" id="PF00583">
    <property type="entry name" value="Acetyltransf_1"/>
    <property type="match status" value="1"/>
</dbReference>
<sequence length="119" mass="12534">MAGDAGPARSHRFLAEQAGEPVATCTLIQVPNLTRGTRPYAFIENVVTHAAHRRQGHGRAVLGASLAAAWAAGCYKAMLLTGSTREATFRFYEAAGFRCGEQTGLIARPIGIVATPPLA</sequence>
<proteinExistence type="predicted"/>
<keyword evidence="2" id="KW-0012">Acyltransferase</keyword>
<evidence type="ECO:0000259" key="3">
    <source>
        <dbReference type="PROSITE" id="PS51186"/>
    </source>
</evidence>
<evidence type="ECO:0000313" key="4">
    <source>
        <dbReference type="EMBL" id="MBL6080980.1"/>
    </source>
</evidence>
<dbReference type="PROSITE" id="PS51186">
    <property type="entry name" value="GNAT"/>
    <property type="match status" value="1"/>
</dbReference>
<accession>A0ABS1UA33</accession>
<dbReference type="CDD" id="cd04301">
    <property type="entry name" value="NAT_SF"/>
    <property type="match status" value="1"/>
</dbReference>